<comment type="subcellular location">
    <subcellularLocation>
        <location evidence="1">Membrane</location>
        <topology evidence="1">Multi-pass membrane protein</topology>
    </subcellularLocation>
</comment>
<keyword evidence="11" id="KW-1185">Reference proteome</keyword>
<name>A0ABP0GYX1_CLALP</name>
<sequence length="308" mass="33990">MHEELKIIAINYATSAASATVAETATFPLDLTKTRLQIQGEFASNGHAATVTKRGMVRIAVGIVQEEGFTKLWQGLSPAVYRHLIYTGVRMGVYEQLRDKVLGRNSDGSFPTWKAAIAGLSAGSFGQFVSSPMDLIKVQMQMEGRRQMEGKAPRVQSVWHALQSTIKAGGFRGLWAGWVPNVQRAALVNMGDLATYDTAKHAILKNTSIPDNWICHTLASVCSGFVAATLGTPADVIKTRVMNQPRDKCGKGLFYKSSIDCLVQTIQKEGFFSLYKGFVPIWSRMAPWSLTFWLTWEEIRKLCGSTSF</sequence>
<dbReference type="SUPFAM" id="SSF103506">
    <property type="entry name" value="Mitochondrial carrier"/>
    <property type="match status" value="1"/>
</dbReference>
<evidence type="ECO:0000256" key="8">
    <source>
        <dbReference type="PROSITE-ProRule" id="PRU00282"/>
    </source>
</evidence>
<evidence type="ECO:0000256" key="1">
    <source>
        <dbReference type="ARBA" id="ARBA00004141"/>
    </source>
</evidence>
<dbReference type="InterPro" id="IPR018108">
    <property type="entry name" value="MCP_transmembrane"/>
</dbReference>
<accession>A0ABP0GYX1</accession>
<keyword evidence="5" id="KW-0677">Repeat</keyword>
<protein>
    <recommendedName>
        <fullName evidence="12">Mitochondrial uncoupling protein 4</fullName>
    </recommendedName>
</protein>
<dbReference type="Gene3D" id="1.50.40.10">
    <property type="entry name" value="Mitochondrial carrier domain"/>
    <property type="match status" value="1"/>
</dbReference>
<comment type="caution">
    <text evidence="10">The sequence shown here is derived from an EMBL/GenBank/DDBJ whole genome shotgun (WGS) entry which is preliminary data.</text>
</comment>
<feature type="repeat" description="Solcar" evidence="8">
    <location>
        <begin position="211"/>
        <end position="302"/>
    </location>
</feature>
<gene>
    <name evidence="10" type="ORF">CVLEPA_LOCUS29334</name>
</gene>
<feature type="repeat" description="Solcar" evidence="8">
    <location>
        <begin position="110"/>
        <end position="202"/>
    </location>
</feature>
<dbReference type="PROSITE" id="PS50920">
    <property type="entry name" value="SOLCAR"/>
    <property type="match status" value="3"/>
</dbReference>
<dbReference type="InterPro" id="IPR050391">
    <property type="entry name" value="Mito_Metabolite_Transporter"/>
</dbReference>
<dbReference type="Proteomes" id="UP001642483">
    <property type="component" value="Unassembled WGS sequence"/>
</dbReference>
<evidence type="ECO:0000256" key="9">
    <source>
        <dbReference type="RuleBase" id="RU000488"/>
    </source>
</evidence>
<keyword evidence="6" id="KW-1133">Transmembrane helix</keyword>
<comment type="similarity">
    <text evidence="2 9">Belongs to the mitochondrial carrier (TC 2.A.29) family.</text>
</comment>
<organism evidence="10 11">
    <name type="scientific">Clavelina lepadiformis</name>
    <name type="common">Light-bulb sea squirt</name>
    <name type="synonym">Ascidia lepadiformis</name>
    <dbReference type="NCBI Taxonomy" id="159417"/>
    <lineage>
        <taxon>Eukaryota</taxon>
        <taxon>Metazoa</taxon>
        <taxon>Chordata</taxon>
        <taxon>Tunicata</taxon>
        <taxon>Ascidiacea</taxon>
        <taxon>Aplousobranchia</taxon>
        <taxon>Clavelinidae</taxon>
        <taxon>Clavelina</taxon>
    </lineage>
</organism>
<evidence type="ECO:0008006" key="12">
    <source>
        <dbReference type="Google" id="ProtNLM"/>
    </source>
</evidence>
<dbReference type="InterPro" id="IPR023395">
    <property type="entry name" value="MCP_dom_sf"/>
</dbReference>
<evidence type="ECO:0000256" key="6">
    <source>
        <dbReference type="ARBA" id="ARBA00022989"/>
    </source>
</evidence>
<evidence type="ECO:0000256" key="2">
    <source>
        <dbReference type="ARBA" id="ARBA00006375"/>
    </source>
</evidence>
<evidence type="ECO:0000256" key="4">
    <source>
        <dbReference type="ARBA" id="ARBA00022692"/>
    </source>
</evidence>
<dbReference type="Pfam" id="PF00153">
    <property type="entry name" value="Mito_carr"/>
    <property type="match status" value="3"/>
</dbReference>
<evidence type="ECO:0000256" key="3">
    <source>
        <dbReference type="ARBA" id="ARBA00022448"/>
    </source>
</evidence>
<dbReference type="EMBL" id="CAWYQH010000152">
    <property type="protein sequence ID" value="CAK8696151.1"/>
    <property type="molecule type" value="Genomic_DNA"/>
</dbReference>
<keyword evidence="4 8" id="KW-0812">Transmembrane</keyword>
<evidence type="ECO:0000256" key="7">
    <source>
        <dbReference type="ARBA" id="ARBA00023136"/>
    </source>
</evidence>
<dbReference type="PANTHER" id="PTHR45618">
    <property type="entry name" value="MITOCHONDRIAL DICARBOXYLATE CARRIER-RELATED"/>
    <property type="match status" value="1"/>
</dbReference>
<evidence type="ECO:0000313" key="10">
    <source>
        <dbReference type="EMBL" id="CAK8696151.1"/>
    </source>
</evidence>
<keyword evidence="7 8" id="KW-0472">Membrane</keyword>
<keyword evidence="3 9" id="KW-0813">Transport</keyword>
<reference evidence="10 11" key="1">
    <citation type="submission" date="2024-02" db="EMBL/GenBank/DDBJ databases">
        <authorList>
            <person name="Daric V."/>
            <person name="Darras S."/>
        </authorList>
    </citation>
    <scope>NUCLEOTIDE SEQUENCE [LARGE SCALE GENOMIC DNA]</scope>
</reference>
<feature type="repeat" description="Solcar" evidence="8">
    <location>
        <begin position="6"/>
        <end position="100"/>
    </location>
</feature>
<evidence type="ECO:0000256" key="5">
    <source>
        <dbReference type="ARBA" id="ARBA00022737"/>
    </source>
</evidence>
<proteinExistence type="inferred from homology"/>
<evidence type="ECO:0000313" key="11">
    <source>
        <dbReference type="Proteomes" id="UP001642483"/>
    </source>
</evidence>